<dbReference type="InterPro" id="IPR013083">
    <property type="entry name" value="Znf_RING/FYVE/PHD"/>
</dbReference>
<dbReference type="WBParaSite" id="Smp_246530.1">
    <property type="protein sequence ID" value="Smp_246530.1"/>
    <property type="gene ID" value="Smp_246530"/>
</dbReference>
<dbReference type="InterPro" id="IPR001841">
    <property type="entry name" value="Znf_RING"/>
</dbReference>
<dbReference type="Pfam" id="PF00097">
    <property type="entry name" value="zf-C3HC4"/>
    <property type="match status" value="1"/>
</dbReference>
<dbReference type="SUPFAM" id="SSF57850">
    <property type="entry name" value="RING/U-box"/>
    <property type="match status" value="1"/>
</dbReference>
<keyword evidence="3" id="KW-0862">Zinc</keyword>
<evidence type="ECO:0000256" key="1">
    <source>
        <dbReference type="ARBA" id="ARBA00022723"/>
    </source>
</evidence>
<dbReference type="SMART" id="SM00184">
    <property type="entry name" value="RING"/>
    <property type="match status" value="1"/>
</dbReference>
<accession>A0A5K4F269</accession>
<evidence type="ECO:0000256" key="4">
    <source>
        <dbReference type="PROSITE-ProRule" id="PRU00175"/>
    </source>
</evidence>
<dbReference type="InParanoid" id="A0A5K4F269"/>
<reference evidence="7" key="1">
    <citation type="journal article" date="2012" name="PLoS Negl. Trop. Dis.">
        <title>A systematically improved high quality genome and transcriptome of the human blood fluke Schistosoma mansoni.</title>
        <authorList>
            <person name="Protasio A.V."/>
            <person name="Tsai I.J."/>
            <person name="Babbage A."/>
            <person name="Nichol S."/>
            <person name="Hunt M."/>
            <person name="Aslett M.A."/>
            <person name="De Silva N."/>
            <person name="Velarde G.S."/>
            <person name="Anderson T.J."/>
            <person name="Clark R.C."/>
            <person name="Davidson C."/>
            <person name="Dillon G.P."/>
            <person name="Holroyd N.E."/>
            <person name="LoVerde P.T."/>
            <person name="Lloyd C."/>
            <person name="McQuillan J."/>
            <person name="Oliveira G."/>
            <person name="Otto T.D."/>
            <person name="Parker-Manuel S.J."/>
            <person name="Quail M.A."/>
            <person name="Wilson R.A."/>
            <person name="Zerlotini A."/>
            <person name="Dunne D.W."/>
            <person name="Berriman M."/>
        </authorList>
    </citation>
    <scope>NUCLEOTIDE SEQUENCE [LARGE SCALE GENOMIC DNA]</scope>
    <source>
        <strain evidence="7">Puerto Rican</strain>
    </source>
</reference>
<dbReference type="InterPro" id="IPR047126">
    <property type="entry name" value="RNF141-like"/>
</dbReference>
<feature type="region of interest" description="Disordered" evidence="5">
    <location>
        <begin position="238"/>
        <end position="257"/>
    </location>
</feature>
<dbReference type="InterPro" id="IPR017907">
    <property type="entry name" value="Znf_RING_CS"/>
</dbReference>
<dbReference type="InterPro" id="IPR018957">
    <property type="entry name" value="Znf_C3HC4_RING-type"/>
</dbReference>
<protein>
    <submittedName>
        <fullName evidence="8">RING-type domain-containing protein</fullName>
    </submittedName>
</protein>
<name>A0A5K4F269_SCHMA</name>
<dbReference type="Proteomes" id="UP000008854">
    <property type="component" value="Unassembled WGS sequence"/>
</dbReference>
<dbReference type="PROSITE" id="PS50089">
    <property type="entry name" value="ZF_RING_2"/>
    <property type="match status" value="1"/>
</dbReference>
<dbReference type="STRING" id="6183.A0A5K4F269"/>
<dbReference type="Gene3D" id="3.30.40.10">
    <property type="entry name" value="Zinc/RING finger domain, C3HC4 (zinc finger)"/>
    <property type="match status" value="1"/>
</dbReference>
<proteinExistence type="predicted"/>
<reference evidence="8" key="2">
    <citation type="submission" date="2019-11" db="UniProtKB">
        <authorList>
            <consortium name="WormBaseParasite"/>
        </authorList>
    </citation>
    <scope>IDENTIFICATION</scope>
    <source>
        <strain evidence="8">Puerto Rican</strain>
    </source>
</reference>
<keyword evidence="1" id="KW-0479">Metal-binding</keyword>
<dbReference type="PANTHER" id="PTHR12109">
    <property type="entry name" value="RING FINGER PROTEIN 141-RELATED"/>
    <property type="match status" value="1"/>
</dbReference>
<evidence type="ECO:0000256" key="3">
    <source>
        <dbReference type="ARBA" id="ARBA00022833"/>
    </source>
</evidence>
<organism evidence="7 8">
    <name type="scientific">Schistosoma mansoni</name>
    <name type="common">Blood fluke</name>
    <dbReference type="NCBI Taxonomy" id="6183"/>
    <lineage>
        <taxon>Eukaryota</taxon>
        <taxon>Metazoa</taxon>
        <taxon>Spiralia</taxon>
        <taxon>Lophotrochozoa</taxon>
        <taxon>Platyhelminthes</taxon>
        <taxon>Trematoda</taxon>
        <taxon>Digenea</taxon>
        <taxon>Strigeidida</taxon>
        <taxon>Schistosomatoidea</taxon>
        <taxon>Schistosomatidae</taxon>
        <taxon>Schistosoma</taxon>
    </lineage>
</organism>
<evidence type="ECO:0000256" key="5">
    <source>
        <dbReference type="SAM" id="MobiDB-lite"/>
    </source>
</evidence>
<dbReference type="PROSITE" id="PS00518">
    <property type="entry name" value="ZF_RING_1"/>
    <property type="match status" value="1"/>
</dbReference>
<keyword evidence="7" id="KW-1185">Reference proteome</keyword>
<feature type="compositionally biased region" description="Basic and acidic residues" evidence="5">
    <location>
        <begin position="247"/>
        <end position="257"/>
    </location>
</feature>
<evidence type="ECO:0000256" key="2">
    <source>
        <dbReference type="ARBA" id="ARBA00022771"/>
    </source>
</evidence>
<evidence type="ECO:0000313" key="7">
    <source>
        <dbReference type="Proteomes" id="UP000008854"/>
    </source>
</evidence>
<evidence type="ECO:0000259" key="6">
    <source>
        <dbReference type="PROSITE" id="PS50089"/>
    </source>
</evidence>
<feature type="domain" description="RING-type" evidence="6">
    <location>
        <begin position="136"/>
        <end position="200"/>
    </location>
</feature>
<dbReference type="GO" id="GO:0008270">
    <property type="term" value="F:zinc ion binding"/>
    <property type="evidence" value="ECO:0007669"/>
    <property type="project" value="UniProtKB-KW"/>
</dbReference>
<evidence type="ECO:0000313" key="8">
    <source>
        <dbReference type="WBParaSite" id="Smp_246530.1"/>
    </source>
</evidence>
<sequence length="272" mass="31053">MFGPHPPKSLGYCMKLALHETLHNINQNIFLTTRLSRTSYENLVEVVSQLNQLCITTFGEQCSIVKFALKKCQENFFWRLSAKVFCRISKKNRSVYRIFELIEFLRLYDEIIRFKSLIDSQPEMPDFAKEISDDPCCICLDREPDTVLACMHSFCQPCIHKWAGISYQLPSASSESSVSGQGSSSCRPSDTNRTQCPICRSTYTNTSTSWELIGTQSPKNHRYQISGIVLRLISRTGRPSDTFPEVDDNRTDSKEETSFTVIGHKHNPTKNV</sequence>
<keyword evidence="2 4" id="KW-0863">Zinc-finger</keyword>
<dbReference type="AlphaFoldDB" id="A0A5K4F269"/>